<dbReference type="EMBL" id="CP053435">
    <property type="protein sequence ID" value="QJW90533.1"/>
    <property type="molecule type" value="Genomic_DNA"/>
</dbReference>
<keyword evidence="3" id="KW-0998">Cell outer membrane</keyword>
<evidence type="ECO:0000256" key="2">
    <source>
        <dbReference type="ARBA" id="ARBA00023136"/>
    </source>
</evidence>
<dbReference type="Proteomes" id="UP000502756">
    <property type="component" value="Chromosome"/>
</dbReference>
<accession>A0A6M5YBA8</accession>
<keyword evidence="2 4" id="KW-0472">Membrane</keyword>
<proteinExistence type="predicted"/>
<feature type="domain" description="PA14" evidence="6">
    <location>
        <begin position="25"/>
        <end position="163"/>
    </location>
</feature>
<evidence type="ECO:0000313" key="8">
    <source>
        <dbReference type="Proteomes" id="UP000502756"/>
    </source>
</evidence>
<dbReference type="Gene3D" id="3.90.182.10">
    <property type="entry name" value="Toxin - Anthrax Protective Antigen,domain 1"/>
    <property type="match status" value="1"/>
</dbReference>
<dbReference type="PRINTS" id="PR01023">
    <property type="entry name" value="NAFLGMOTY"/>
</dbReference>
<keyword evidence="8" id="KW-1185">Reference proteome</keyword>
<dbReference type="InterPro" id="IPR037524">
    <property type="entry name" value="PA14/GLEYA"/>
</dbReference>
<evidence type="ECO:0000259" key="5">
    <source>
        <dbReference type="PROSITE" id="PS51123"/>
    </source>
</evidence>
<protein>
    <submittedName>
        <fullName evidence="7">OmpA family protein</fullName>
    </submittedName>
</protein>
<dbReference type="RefSeq" id="WP_171740377.1">
    <property type="nucleotide sequence ID" value="NZ_CP053435.1"/>
</dbReference>
<dbReference type="Gene3D" id="3.30.1330.60">
    <property type="entry name" value="OmpA-like domain"/>
    <property type="match status" value="1"/>
</dbReference>
<dbReference type="PANTHER" id="PTHR30329">
    <property type="entry name" value="STATOR ELEMENT OF FLAGELLAR MOTOR COMPLEX"/>
    <property type="match status" value="1"/>
</dbReference>
<dbReference type="InterPro" id="IPR006664">
    <property type="entry name" value="OMP_bac"/>
</dbReference>
<name>A0A6M5YBA8_9BACT</name>
<dbReference type="InterPro" id="IPR036737">
    <property type="entry name" value="OmpA-like_sf"/>
</dbReference>
<dbReference type="Pfam" id="PF00691">
    <property type="entry name" value="OmpA"/>
    <property type="match status" value="1"/>
</dbReference>
<evidence type="ECO:0000313" key="7">
    <source>
        <dbReference type="EMBL" id="QJW90533.1"/>
    </source>
</evidence>
<sequence>MEASLYSLIVGLSLLFVTGHTLAQKPVSGLKGEYFNGPNFEKKVCTRTDPQINFRWDWASEPAPGVQREYFSVRWTGKLYAPTSGVYHFSALVDDGVRVWVGNQKVLDEWRKQDDSNFIGSIRLRGKQWYDLKVEYYNDWKGSVIQLFWAQPNDQRIGLISQSIYRTIIPGDYLALPTPSRKPVAVRPAQVAAAPPRKAANQPIDRSTPVVNAPAKKSLAAFARVSTVKADHEPAEAASEPVAAKPFVMPERGKTLVLQQVRFEQSSYVLLSESFPFLNQLAKALKENPALRIEISGHTDNVGDPRLNQTLSEYRAKQVASYLIRQGVAEGRLEARGYGSTRPLFDNSIAAEQARNRRVEIKLL</sequence>
<dbReference type="InterPro" id="IPR050330">
    <property type="entry name" value="Bact_OuterMem_StrucFunc"/>
</dbReference>
<dbReference type="PROSITE" id="PS51123">
    <property type="entry name" value="OMPA_2"/>
    <property type="match status" value="1"/>
</dbReference>
<feature type="domain" description="OmpA-like" evidence="5">
    <location>
        <begin position="252"/>
        <end position="364"/>
    </location>
</feature>
<dbReference type="PROSITE" id="PS51820">
    <property type="entry name" value="PA14"/>
    <property type="match status" value="1"/>
</dbReference>
<dbReference type="PANTHER" id="PTHR30329:SF21">
    <property type="entry name" value="LIPOPROTEIN YIAD-RELATED"/>
    <property type="match status" value="1"/>
</dbReference>
<evidence type="ECO:0000259" key="6">
    <source>
        <dbReference type="PROSITE" id="PS51820"/>
    </source>
</evidence>
<dbReference type="InterPro" id="IPR011658">
    <property type="entry name" value="PA14_dom"/>
</dbReference>
<evidence type="ECO:0000256" key="4">
    <source>
        <dbReference type="PROSITE-ProRule" id="PRU00473"/>
    </source>
</evidence>
<dbReference type="KEGG" id="stae:HNV11_14675"/>
<evidence type="ECO:0000256" key="3">
    <source>
        <dbReference type="ARBA" id="ARBA00023237"/>
    </source>
</evidence>
<gene>
    <name evidence="7" type="ORF">HNV11_14675</name>
</gene>
<dbReference type="SUPFAM" id="SSF56988">
    <property type="entry name" value="Anthrax protective antigen"/>
    <property type="match status" value="1"/>
</dbReference>
<dbReference type="InterPro" id="IPR006665">
    <property type="entry name" value="OmpA-like"/>
</dbReference>
<dbReference type="SUPFAM" id="SSF103088">
    <property type="entry name" value="OmpA-like"/>
    <property type="match status" value="1"/>
</dbReference>
<dbReference type="CDD" id="cd07185">
    <property type="entry name" value="OmpA_C-like"/>
    <property type="match status" value="1"/>
</dbReference>
<reference evidence="7 8" key="1">
    <citation type="submission" date="2020-05" db="EMBL/GenBank/DDBJ databases">
        <title>Genome sequencing of Spirosoma sp. TS118.</title>
        <authorList>
            <person name="Lee J.-H."/>
            <person name="Jeong S."/>
            <person name="Zhao L."/>
            <person name="Jung J.-H."/>
            <person name="Kim M.-K."/>
            <person name="Lim S."/>
        </authorList>
    </citation>
    <scope>NUCLEOTIDE SEQUENCE [LARGE SCALE GENOMIC DNA]</scope>
    <source>
        <strain evidence="7 8">TS118</strain>
    </source>
</reference>
<dbReference type="Pfam" id="PF07691">
    <property type="entry name" value="PA14"/>
    <property type="match status" value="1"/>
</dbReference>
<dbReference type="AlphaFoldDB" id="A0A6M5YBA8"/>
<comment type="subcellular location">
    <subcellularLocation>
        <location evidence="1">Cell outer membrane</location>
    </subcellularLocation>
</comment>
<evidence type="ECO:0000256" key="1">
    <source>
        <dbReference type="ARBA" id="ARBA00004442"/>
    </source>
</evidence>
<dbReference type="PRINTS" id="PR01021">
    <property type="entry name" value="OMPADOMAIN"/>
</dbReference>
<dbReference type="GO" id="GO:0009279">
    <property type="term" value="C:cell outer membrane"/>
    <property type="evidence" value="ECO:0007669"/>
    <property type="project" value="UniProtKB-SubCell"/>
</dbReference>
<dbReference type="SMART" id="SM00758">
    <property type="entry name" value="PA14"/>
    <property type="match status" value="1"/>
</dbReference>
<organism evidence="7 8">
    <name type="scientific">Spirosoma taeanense</name>
    <dbReference type="NCBI Taxonomy" id="2735870"/>
    <lineage>
        <taxon>Bacteria</taxon>
        <taxon>Pseudomonadati</taxon>
        <taxon>Bacteroidota</taxon>
        <taxon>Cytophagia</taxon>
        <taxon>Cytophagales</taxon>
        <taxon>Cytophagaceae</taxon>
        <taxon>Spirosoma</taxon>
    </lineage>
</organism>